<comment type="caution">
    <text evidence="6">The sequence shown here is derived from an EMBL/GenBank/DDBJ whole genome shotgun (WGS) entry which is preliminary data.</text>
</comment>
<feature type="domain" description="HTH lysR-type" evidence="5">
    <location>
        <begin position="4"/>
        <end position="61"/>
    </location>
</feature>
<keyword evidence="3" id="KW-0238">DNA-binding</keyword>
<dbReference type="PANTHER" id="PTHR30537:SF1">
    <property type="entry name" value="HTH-TYPE TRANSCRIPTIONAL REGULATOR PGRR"/>
    <property type="match status" value="1"/>
</dbReference>
<keyword evidence="4" id="KW-0804">Transcription</keyword>
<name>A0A4R2F7Z1_9GAMM</name>
<dbReference type="Gene3D" id="3.40.190.290">
    <property type="match status" value="1"/>
</dbReference>
<dbReference type="SUPFAM" id="SSF46785">
    <property type="entry name" value="Winged helix' DNA-binding domain"/>
    <property type="match status" value="1"/>
</dbReference>
<dbReference type="EMBL" id="SLWF01000019">
    <property type="protein sequence ID" value="TCN82356.1"/>
    <property type="molecule type" value="Genomic_DNA"/>
</dbReference>
<comment type="similarity">
    <text evidence="1">Belongs to the LysR transcriptional regulatory family.</text>
</comment>
<evidence type="ECO:0000256" key="4">
    <source>
        <dbReference type="ARBA" id="ARBA00023163"/>
    </source>
</evidence>
<dbReference type="PANTHER" id="PTHR30537">
    <property type="entry name" value="HTH-TYPE TRANSCRIPTIONAL REGULATOR"/>
    <property type="match status" value="1"/>
</dbReference>
<dbReference type="CDD" id="cd08474">
    <property type="entry name" value="PBP2_CrgA_like_5"/>
    <property type="match status" value="1"/>
</dbReference>
<dbReference type="Pfam" id="PF03466">
    <property type="entry name" value="LysR_substrate"/>
    <property type="match status" value="1"/>
</dbReference>
<dbReference type="InterPro" id="IPR058163">
    <property type="entry name" value="LysR-type_TF_proteobact-type"/>
</dbReference>
<dbReference type="Proteomes" id="UP000294832">
    <property type="component" value="Unassembled WGS sequence"/>
</dbReference>
<dbReference type="FunFam" id="1.10.10.10:FF:000001">
    <property type="entry name" value="LysR family transcriptional regulator"/>
    <property type="match status" value="1"/>
</dbReference>
<evidence type="ECO:0000256" key="1">
    <source>
        <dbReference type="ARBA" id="ARBA00009437"/>
    </source>
</evidence>
<dbReference type="AlphaFoldDB" id="A0A4R2F7Z1"/>
<proteinExistence type="inferred from homology"/>
<evidence type="ECO:0000256" key="3">
    <source>
        <dbReference type="ARBA" id="ARBA00023125"/>
    </source>
</evidence>
<sequence>MAQENFNDLHAFIWVAREGSFTKAAARLGVSQSALSQTLRNLEKRLGIRLLSRTTRSVSTTYAGERLYSKLAPLFEDVRQELENLSELRDKPTGFIRISATEHAVDYILWPKVQAFMLQYPDITIELNADNRLIDLVGERFDAGVRLGEMLAKDMIALPIGPEMEGAIVASPEYLAKHGTPKHPKELMQHRCINWRLPTSGGLMVWEFEKDGEVCNIRPNGTLILNTTISALQAAKSGMGICYTLSDLISEQLAEGSLVQILKDWCQPFPGYYLYYPSRHQRSQAFSLFIEAMRYNPKTKT</sequence>
<keyword evidence="7" id="KW-1185">Reference proteome</keyword>
<dbReference type="FunFam" id="3.40.190.290:FF:000012">
    <property type="entry name" value="Transcriptional regulator, LysR family"/>
    <property type="match status" value="1"/>
</dbReference>
<accession>A0A4R2F7Z1</accession>
<dbReference type="InterPro" id="IPR005119">
    <property type="entry name" value="LysR_subst-bd"/>
</dbReference>
<dbReference type="InterPro" id="IPR036390">
    <property type="entry name" value="WH_DNA-bd_sf"/>
</dbReference>
<evidence type="ECO:0000313" key="6">
    <source>
        <dbReference type="EMBL" id="TCN82356.1"/>
    </source>
</evidence>
<reference evidence="6 7" key="1">
    <citation type="submission" date="2019-03" db="EMBL/GenBank/DDBJ databases">
        <title>Freshwater and sediment microbial communities from various areas in North America, analyzing microbe dynamics in response to fracking.</title>
        <authorList>
            <person name="Lamendella R."/>
        </authorList>
    </citation>
    <scope>NUCLEOTIDE SEQUENCE [LARGE SCALE GENOMIC DNA]</scope>
    <source>
        <strain evidence="6 7">74A</strain>
    </source>
</reference>
<organism evidence="6 7">
    <name type="scientific">Shewanella fodinae</name>
    <dbReference type="NCBI Taxonomy" id="552357"/>
    <lineage>
        <taxon>Bacteria</taxon>
        <taxon>Pseudomonadati</taxon>
        <taxon>Pseudomonadota</taxon>
        <taxon>Gammaproteobacteria</taxon>
        <taxon>Alteromonadales</taxon>
        <taxon>Shewanellaceae</taxon>
        <taxon>Shewanella</taxon>
    </lineage>
</organism>
<dbReference type="PRINTS" id="PR00039">
    <property type="entry name" value="HTHLYSR"/>
</dbReference>
<evidence type="ECO:0000259" key="5">
    <source>
        <dbReference type="PROSITE" id="PS50931"/>
    </source>
</evidence>
<dbReference type="GO" id="GO:0003700">
    <property type="term" value="F:DNA-binding transcription factor activity"/>
    <property type="evidence" value="ECO:0007669"/>
    <property type="project" value="InterPro"/>
</dbReference>
<keyword evidence="2" id="KW-0805">Transcription regulation</keyword>
<dbReference type="InterPro" id="IPR000847">
    <property type="entry name" value="LysR_HTH_N"/>
</dbReference>
<evidence type="ECO:0000313" key="7">
    <source>
        <dbReference type="Proteomes" id="UP000294832"/>
    </source>
</evidence>
<dbReference type="GO" id="GO:0043565">
    <property type="term" value="F:sequence-specific DNA binding"/>
    <property type="evidence" value="ECO:0007669"/>
    <property type="project" value="TreeGrafter"/>
</dbReference>
<dbReference type="PROSITE" id="PS50931">
    <property type="entry name" value="HTH_LYSR"/>
    <property type="match status" value="1"/>
</dbReference>
<evidence type="ECO:0000256" key="2">
    <source>
        <dbReference type="ARBA" id="ARBA00023015"/>
    </source>
</evidence>
<dbReference type="RefSeq" id="WP_133039513.1">
    <property type="nucleotide sequence ID" value="NZ_SLWF01000019.1"/>
</dbReference>
<dbReference type="OrthoDB" id="9786526at2"/>
<gene>
    <name evidence="6" type="ORF">EDC91_11965</name>
</gene>
<dbReference type="Gene3D" id="1.10.10.10">
    <property type="entry name" value="Winged helix-like DNA-binding domain superfamily/Winged helix DNA-binding domain"/>
    <property type="match status" value="1"/>
</dbReference>
<dbReference type="SUPFAM" id="SSF53850">
    <property type="entry name" value="Periplasmic binding protein-like II"/>
    <property type="match status" value="1"/>
</dbReference>
<dbReference type="GO" id="GO:0006351">
    <property type="term" value="P:DNA-templated transcription"/>
    <property type="evidence" value="ECO:0007669"/>
    <property type="project" value="TreeGrafter"/>
</dbReference>
<protein>
    <submittedName>
        <fullName evidence="6">LysR family transcriptional regulator</fullName>
    </submittedName>
</protein>
<dbReference type="Pfam" id="PF00126">
    <property type="entry name" value="HTH_1"/>
    <property type="match status" value="1"/>
</dbReference>
<dbReference type="InterPro" id="IPR036388">
    <property type="entry name" value="WH-like_DNA-bd_sf"/>
</dbReference>